<feature type="transmembrane region" description="Helical" evidence="1">
    <location>
        <begin position="184"/>
        <end position="202"/>
    </location>
</feature>
<feature type="transmembrane region" description="Helical" evidence="1">
    <location>
        <begin position="28"/>
        <end position="47"/>
    </location>
</feature>
<dbReference type="GO" id="GO:0016020">
    <property type="term" value="C:membrane"/>
    <property type="evidence" value="ECO:0007669"/>
    <property type="project" value="UniProtKB-SubCell"/>
</dbReference>
<proteinExistence type="predicted"/>
<dbReference type="Proteomes" id="UP000279959">
    <property type="component" value="Plasmid pSAMIE_5"/>
</dbReference>
<evidence type="ECO:0000256" key="1">
    <source>
        <dbReference type="SAM" id="Phobius"/>
    </source>
</evidence>
<geneLocation type="plasmid" evidence="4">
    <name>psamie_5 dna</name>
</geneLocation>
<dbReference type="InterPro" id="IPR026841">
    <property type="entry name" value="Aur1/Ipt1"/>
</dbReference>
<keyword evidence="4" id="KW-1185">Reference proteome</keyword>
<dbReference type="GeneID" id="39501724"/>
<feature type="transmembrane region" description="Helical" evidence="1">
    <location>
        <begin position="294"/>
        <end position="315"/>
    </location>
</feature>
<feature type="transmembrane region" description="Helical" evidence="1">
    <location>
        <begin position="59"/>
        <end position="77"/>
    </location>
</feature>
<keyword evidence="1" id="KW-0812">Transmembrane</keyword>
<organism evidence="3 4">
    <name type="scientific">Sphingobium amiense</name>
    <dbReference type="NCBI Taxonomy" id="135719"/>
    <lineage>
        <taxon>Bacteria</taxon>
        <taxon>Pseudomonadati</taxon>
        <taxon>Pseudomonadota</taxon>
        <taxon>Alphaproteobacteria</taxon>
        <taxon>Sphingomonadales</taxon>
        <taxon>Sphingomonadaceae</taxon>
        <taxon>Sphingobium</taxon>
    </lineage>
</organism>
<sequence length="340" mass="37790">MDNERARLPDGSCHSGRNWHLAPKTIPLSWLLGAVGFSLVAVVVMMVRLRIAVQVDARLGIFIVLAFSGTVTIRFRFRQPLSRQQRVWRDAAEYYGLFISICVIGALAAYPVAAISTGFADSALERVDHFLRFDWLAWYRFVVEHPAIQWPERAAYQSIFFTPAVLFAYYAWSARRAEARQFILSFWLAAFLTLLLFFHVPAKGPLAFLWHGPLPYVPESALYQADLIPALRSHAAKPIDLGALRGLVAAPSFHAASALLYIAAAWPLRPLRWPVTILNAAMLLATPVEGTHYLVDLIAGAAVALAALAITQLAARRFSPRLASRPQRWKTAQSTISSAE</sequence>
<dbReference type="EMBL" id="AP018668">
    <property type="protein sequence ID" value="BBE00541.1"/>
    <property type="molecule type" value="Genomic_DNA"/>
</dbReference>
<dbReference type="RefSeq" id="WP_083952611.1">
    <property type="nucleotide sequence ID" value="NZ_AP018668.1"/>
</dbReference>
<keyword evidence="1" id="KW-1133">Transmembrane helix</keyword>
<protein>
    <recommendedName>
        <fullName evidence="2">Inositolphosphotransferase Aur1/Ipt1 domain-containing protein</fullName>
    </recommendedName>
</protein>
<reference evidence="3 4" key="1">
    <citation type="submission" date="2018-05" db="EMBL/GenBank/DDBJ databases">
        <title>Complete Genome Sequence of the Nonylphenol-Degrading Bacterium Sphingobium amiense DSM 16289T.</title>
        <authorList>
            <person name="Ootsuka M."/>
            <person name="Nishizawa T."/>
            <person name="Ohta H."/>
        </authorList>
    </citation>
    <scope>NUCLEOTIDE SEQUENCE [LARGE SCALE GENOMIC DNA]</scope>
    <source>
        <strain evidence="3 4">DSM 16289</strain>
        <plasmid evidence="4">psamie_5 dna</plasmid>
    </source>
</reference>
<feature type="transmembrane region" description="Helical" evidence="1">
    <location>
        <begin position="97"/>
        <end position="120"/>
    </location>
</feature>
<dbReference type="Pfam" id="PF14378">
    <property type="entry name" value="PAP2_3"/>
    <property type="match status" value="1"/>
</dbReference>
<feature type="domain" description="Inositolphosphotransferase Aur1/Ipt1" evidence="2">
    <location>
        <begin position="123"/>
        <end position="309"/>
    </location>
</feature>
<accession>A0A494WH81</accession>
<keyword evidence="1" id="KW-0472">Membrane</keyword>
<gene>
    <name evidence="3" type="ORF">SAMIE_5000180</name>
</gene>
<keyword evidence="3" id="KW-0614">Plasmid</keyword>
<dbReference type="AlphaFoldDB" id="A0A494WH81"/>
<evidence type="ECO:0000313" key="4">
    <source>
        <dbReference type="Proteomes" id="UP000279959"/>
    </source>
</evidence>
<name>A0A494WH81_9SPHN</name>
<evidence type="ECO:0000259" key="2">
    <source>
        <dbReference type="Pfam" id="PF14378"/>
    </source>
</evidence>
<dbReference type="KEGG" id="sami:SAMIE_5000180"/>
<evidence type="ECO:0000313" key="3">
    <source>
        <dbReference type="EMBL" id="BBE00541.1"/>
    </source>
</evidence>
<feature type="transmembrane region" description="Helical" evidence="1">
    <location>
        <begin position="154"/>
        <end position="172"/>
    </location>
</feature>